<dbReference type="InterPro" id="IPR050204">
    <property type="entry name" value="AraC_XylS_family_regulators"/>
</dbReference>
<accession>A0A1I5NHM4</accession>
<dbReference type="SUPFAM" id="SSF46689">
    <property type="entry name" value="Homeodomain-like"/>
    <property type="match status" value="1"/>
</dbReference>
<dbReference type="InterPro" id="IPR018060">
    <property type="entry name" value="HTH_AraC"/>
</dbReference>
<dbReference type="PANTHER" id="PTHR46796">
    <property type="entry name" value="HTH-TYPE TRANSCRIPTIONAL ACTIVATOR RHAS-RELATED"/>
    <property type="match status" value="1"/>
</dbReference>
<dbReference type="GO" id="GO:0043565">
    <property type="term" value="F:sequence-specific DNA binding"/>
    <property type="evidence" value="ECO:0007669"/>
    <property type="project" value="InterPro"/>
</dbReference>
<organism evidence="5 6">
    <name type="scientific">Geodermatophilus dictyosporus</name>
    <dbReference type="NCBI Taxonomy" id="1523247"/>
    <lineage>
        <taxon>Bacteria</taxon>
        <taxon>Bacillati</taxon>
        <taxon>Actinomycetota</taxon>
        <taxon>Actinomycetes</taxon>
        <taxon>Geodermatophilales</taxon>
        <taxon>Geodermatophilaceae</taxon>
        <taxon>Geodermatophilus</taxon>
    </lineage>
</organism>
<name>A0A1I5NHM4_9ACTN</name>
<feature type="domain" description="HTH araC/xylS-type" evidence="4">
    <location>
        <begin position="221"/>
        <end position="322"/>
    </location>
</feature>
<dbReference type="EMBL" id="FOWQ01000003">
    <property type="protein sequence ID" value="SFP21303.1"/>
    <property type="molecule type" value="Genomic_DNA"/>
</dbReference>
<dbReference type="GO" id="GO:0003700">
    <property type="term" value="F:DNA-binding transcription factor activity"/>
    <property type="evidence" value="ECO:0007669"/>
    <property type="project" value="InterPro"/>
</dbReference>
<keyword evidence="6" id="KW-1185">Reference proteome</keyword>
<dbReference type="SMART" id="SM00342">
    <property type="entry name" value="HTH_ARAC"/>
    <property type="match status" value="1"/>
</dbReference>
<proteinExistence type="predicted"/>
<protein>
    <submittedName>
        <fullName evidence="5">Helix-turn-helix domain-containing protein</fullName>
    </submittedName>
</protein>
<keyword evidence="2" id="KW-0238">DNA-binding</keyword>
<keyword evidence="3" id="KW-0804">Transcription</keyword>
<dbReference type="STRING" id="1523247.SAMN05660464_2519"/>
<dbReference type="RefSeq" id="WP_091109343.1">
    <property type="nucleotide sequence ID" value="NZ_FOWQ01000003.1"/>
</dbReference>
<evidence type="ECO:0000259" key="4">
    <source>
        <dbReference type="PROSITE" id="PS01124"/>
    </source>
</evidence>
<evidence type="ECO:0000256" key="1">
    <source>
        <dbReference type="ARBA" id="ARBA00023015"/>
    </source>
</evidence>
<dbReference type="Gene3D" id="1.10.10.60">
    <property type="entry name" value="Homeodomain-like"/>
    <property type="match status" value="1"/>
</dbReference>
<evidence type="ECO:0000256" key="3">
    <source>
        <dbReference type="ARBA" id="ARBA00023163"/>
    </source>
</evidence>
<dbReference type="Proteomes" id="UP000198857">
    <property type="component" value="Unassembled WGS sequence"/>
</dbReference>
<keyword evidence="1" id="KW-0805">Transcription regulation</keyword>
<evidence type="ECO:0000313" key="6">
    <source>
        <dbReference type="Proteomes" id="UP000198857"/>
    </source>
</evidence>
<dbReference type="Pfam" id="PF12833">
    <property type="entry name" value="HTH_18"/>
    <property type="match status" value="1"/>
</dbReference>
<reference evidence="6" key="1">
    <citation type="submission" date="2016-10" db="EMBL/GenBank/DDBJ databases">
        <authorList>
            <person name="Varghese N."/>
            <person name="Submissions S."/>
        </authorList>
    </citation>
    <scope>NUCLEOTIDE SEQUENCE [LARGE SCALE GENOMIC DNA]</scope>
    <source>
        <strain evidence="6">DSM 44208</strain>
    </source>
</reference>
<dbReference type="AlphaFoldDB" id="A0A1I5NHM4"/>
<gene>
    <name evidence="5" type="ORF">SAMN05660464_2519</name>
</gene>
<dbReference type="PANTHER" id="PTHR46796:SF12">
    <property type="entry name" value="HTH-TYPE DNA-BINDING TRANSCRIPTIONAL ACTIVATOR EUTR"/>
    <property type="match status" value="1"/>
</dbReference>
<sequence length="322" mass="34535">MPTGPAAPRRVSLATSDPVEARAFLDRAYGGRLQVSTTPDTSWRMSLDQVDADAVSSAVVQVPADLTFDMVRRGDLVINALLDGGLRFDHGKSSDRFGPGDVCLANHPGSEGVARTREVRLRAVTLSERLLTDVSGGTADGRVGPAQFLSLSPVTGGTSRWWATNRFVDDLLREPVTAASPLLIAQASRLLAATALAVFPNTVVPPPTPADRTDAHPVTLRRATAFIEANCERDVSLADIARAASVTPRAVQLAFRRHLDTTPLAHLRQLRLRRAHEQLSRATPGDGTTVTAVAAQWGFTPSRFTERYSAAYGALPSQTLRS</sequence>
<dbReference type="OrthoDB" id="5464689at2"/>
<dbReference type="PROSITE" id="PS01124">
    <property type="entry name" value="HTH_ARAC_FAMILY_2"/>
    <property type="match status" value="1"/>
</dbReference>
<evidence type="ECO:0000313" key="5">
    <source>
        <dbReference type="EMBL" id="SFP21303.1"/>
    </source>
</evidence>
<dbReference type="InterPro" id="IPR009057">
    <property type="entry name" value="Homeodomain-like_sf"/>
</dbReference>
<evidence type="ECO:0000256" key="2">
    <source>
        <dbReference type="ARBA" id="ARBA00023125"/>
    </source>
</evidence>